<feature type="transmembrane region" description="Helical" evidence="7">
    <location>
        <begin position="196"/>
        <end position="218"/>
    </location>
</feature>
<reference evidence="10 11" key="1">
    <citation type="submission" date="2020-02" db="EMBL/GenBank/DDBJ databases">
        <title>Full genome sequence of Nocardioides sp. R-3366.</title>
        <authorList>
            <person name="Im W.-T."/>
        </authorList>
    </citation>
    <scope>NUCLEOTIDE SEQUENCE [LARGE SCALE GENOMIC DNA]</scope>
    <source>
        <strain evidence="10 11">R-3366</strain>
    </source>
</reference>
<dbReference type="PROSITE" id="PS50928">
    <property type="entry name" value="ABC_TM1"/>
    <property type="match status" value="1"/>
</dbReference>
<dbReference type="Gene3D" id="1.10.3720.10">
    <property type="entry name" value="MetI-like"/>
    <property type="match status" value="1"/>
</dbReference>
<organism evidence="10 11">
    <name type="scientific">Nocardioides anomalus</name>
    <dbReference type="NCBI Taxonomy" id="2712223"/>
    <lineage>
        <taxon>Bacteria</taxon>
        <taxon>Bacillati</taxon>
        <taxon>Actinomycetota</taxon>
        <taxon>Actinomycetes</taxon>
        <taxon>Propionibacteriales</taxon>
        <taxon>Nocardioidaceae</taxon>
        <taxon>Nocardioides</taxon>
    </lineage>
</organism>
<evidence type="ECO:0000256" key="6">
    <source>
        <dbReference type="ARBA" id="ARBA00023136"/>
    </source>
</evidence>
<dbReference type="EMBL" id="CP049257">
    <property type="protein sequence ID" value="QIG43511.1"/>
    <property type="molecule type" value="Genomic_DNA"/>
</dbReference>
<feature type="transmembrane region" description="Helical" evidence="7">
    <location>
        <begin position="253"/>
        <end position="282"/>
    </location>
</feature>
<keyword evidence="5 7" id="KW-1133">Transmembrane helix</keyword>
<dbReference type="Pfam" id="PF00528">
    <property type="entry name" value="BPD_transp_1"/>
    <property type="match status" value="1"/>
</dbReference>
<dbReference type="SUPFAM" id="SSF161098">
    <property type="entry name" value="MetI-like"/>
    <property type="match status" value="1"/>
</dbReference>
<feature type="domain" description="ABC transmembrane type-1" evidence="9">
    <location>
        <begin position="124"/>
        <end position="324"/>
    </location>
</feature>
<dbReference type="InterPro" id="IPR035906">
    <property type="entry name" value="MetI-like_sf"/>
</dbReference>
<evidence type="ECO:0000259" key="9">
    <source>
        <dbReference type="PROSITE" id="PS50928"/>
    </source>
</evidence>
<feature type="transmembrane region" description="Helical" evidence="7">
    <location>
        <begin position="128"/>
        <end position="150"/>
    </location>
</feature>
<gene>
    <name evidence="10" type="ORF">G5V58_12720</name>
</gene>
<proteinExistence type="inferred from homology"/>
<dbReference type="KEGG" id="nano:G5V58_12720"/>
<feature type="transmembrane region" description="Helical" evidence="7">
    <location>
        <begin position="162"/>
        <end position="184"/>
    </location>
</feature>
<keyword evidence="11" id="KW-1185">Reference proteome</keyword>
<accession>A0A6G6WDT6</accession>
<evidence type="ECO:0000256" key="2">
    <source>
        <dbReference type="ARBA" id="ARBA00022448"/>
    </source>
</evidence>
<dbReference type="PANTHER" id="PTHR43386:SF1">
    <property type="entry name" value="D,D-DIPEPTIDE TRANSPORT SYSTEM PERMEASE PROTEIN DDPC-RELATED"/>
    <property type="match status" value="1"/>
</dbReference>
<sequence length="337" mass="36428">MVGQQTALAHDDAVEDTATPGKEIAGKSPTQIAFARLRKDKVAVVCGIVLVFLIVVAVCAPLITRAFHIYWDISDPNAPNVSEVVDFDGFPSVGPPFHPFTWSHPLGVAPKVGYDNLAYLVYGLRTSLLVAFSATIISTFVGVVLGLMAGFSRGWLDRVISFVTDLFLAFPYLLGMLALAPIIVSRFTRDLDKLARAQLITLISILVIFGWMGLARLIRGQVLSLREREFILAAEVIGVPTRQILFKELLPNLVAPIVVSISLGLPGFVAAEAGLSFLGLGLTGTPSLGKMVSDATPYYADYGLYLWLPVGAITLLTLSLNLLGDSVRDAFDPRTRR</sequence>
<dbReference type="Pfam" id="PF12911">
    <property type="entry name" value="OppC_N"/>
    <property type="match status" value="1"/>
</dbReference>
<dbReference type="Proteomes" id="UP000502996">
    <property type="component" value="Chromosome"/>
</dbReference>
<name>A0A6G6WDT6_9ACTN</name>
<comment type="subcellular location">
    <subcellularLocation>
        <location evidence="1 7">Cell membrane</location>
        <topology evidence="1 7">Multi-pass membrane protein</topology>
    </subcellularLocation>
</comment>
<dbReference type="PANTHER" id="PTHR43386">
    <property type="entry name" value="OLIGOPEPTIDE TRANSPORT SYSTEM PERMEASE PROTEIN APPC"/>
    <property type="match status" value="1"/>
</dbReference>
<evidence type="ECO:0000256" key="7">
    <source>
        <dbReference type="RuleBase" id="RU363032"/>
    </source>
</evidence>
<dbReference type="RefSeq" id="WP_165233166.1">
    <property type="nucleotide sequence ID" value="NZ_CP049257.1"/>
</dbReference>
<evidence type="ECO:0000256" key="4">
    <source>
        <dbReference type="ARBA" id="ARBA00022692"/>
    </source>
</evidence>
<evidence type="ECO:0000256" key="3">
    <source>
        <dbReference type="ARBA" id="ARBA00022475"/>
    </source>
</evidence>
<dbReference type="InterPro" id="IPR050366">
    <property type="entry name" value="BP-dependent_transpt_permease"/>
</dbReference>
<evidence type="ECO:0000256" key="5">
    <source>
        <dbReference type="ARBA" id="ARBA00022989"/>
    </source>
</evidence>
<dbReference type="CDD" id="cd06261">
    <property type="entry name" value="TM_PBP2"/>
    <property type="match status" value="1"/>
</dbReference>
<dbReference type="InterPro" id="IPR025966">
    <property type="entry name" value="OppC_N"/>
</dbReference>
<dbReference type="GO" id="GO:0005886">
    <property type="term" value="C:plasma membrane"/>
    <property type="evidence" value="ECO:0007669"/>
    <property type="project" value="UniProtKB-SubCell"/>
</dbReference>
<keyword evidence="4 7" id="KW-0812">Transmembrane</keyword>
<feature type="transmembrane region" description="Helical" evidence="7">
    <location>
        <begin position="42"/>
        <end position="63"/>
    </location>
</feature>
<feature type="region of interest" description="Disordered" evidence="8">
    <location>
        <begin position="1"/>
        <end position="22"/>
    </location>
</feature>
<evidence type="ECO:0000313" key="10">
    <source>
        <dbReference type="EMBL" id="QIG43511.1"/>
    </source>
</evidence>
<evidence type="ECO:0000313" key="11">
    <source>
        <dbReference type="Proteomes" id="UP000502996"/>
    </source>
</evidence>
<comment type="similarity">
    <text evidence="7">Belongs to the binding-protein-dependent transport system permease family.</text>
</comment>
<keyword evidence="3" id="KW-1003">Cell membrane</keyword>
<protein>
    <submittedName>
        <fullName evidence="10">ABC transporter permease</fullName>
    </submittedName>
</protein>
<feature type="transmembrane region" description="Helical" evidence="7">
    <location>
        <begin position="302"/>
        <end position="324"/>
    </location>
</feature>
<dbReference type="AlphaFoldDB" id="A0A6G6WDT6"/>
<evidence type="ECO:0000256" key="1">
    <source>
        <dbReference type="ARBA" id="ARBA00004651"/>
    </source>
</evidence>
<evidence type="ECO:0000256" key="8">
    <source>
        <dbReference type="SAM" id="MobiDB-lite"/>
    </source>
</evidence>
<keyword evidence="6 7" id="KW-0472">Membrane</keyword>
<dbReference type="GO" id="GO:0055085">
    <property type="term" value="P:transmembrane transport"/>
    <property type="evidence" value="ECO:0007669"/>
    <property type="project" value="InterPro"/>
</dbReference>
<keyword evidence="2 7" id="KW-0813">Transport</keyword>
<dbReference type="InterPro" id="IPR000515">
    <property type="entry name" value="MetI-like"/>
</dbReference>